<evidence type="ECO:0000256" key="1">
    <source>
        <dbReference type="PROSITE-ProRule" id="PRU00169"/>
    </source>
</evidence>
<evidence type="ECO:0000313" key="5">
    <source>
        <dbReference type="Proteomes" id="UP001196980"/>
    </source>
</evidence>
<protein>
    <submittedName>
        <fullName evidence="4">Response regulator</fullName>
    </submittedName>
</protein>
<dbReference type="CDD" id="cd00077">
    <property type="entry name" value="HDc"/>
    <property type="match status" value="1"/>
</dbReference>
<organism evidence="4 5">
    <name type="scientific">Candidatus Magnetobacterium casense</name>
    <dbReference type="NCBI Taxonomy" id="1455061"/>
    <lineage>
        <taxon>Bacteria</taxon>
        <taxon>Pseudomonadati</taxon>
        <taxon>Nitrospirota</taxon>
        <taxon>Thermodesulfovibrionia</taxon>
        <taxon>Thermodesulfovibrionales</taxon>
        <taxon>Candidatus Magnetobacteriaceae</taxon>
        <taxon>Candidatus Magnetobacterium</taxon>
    </lineage>
</organism>
<dbReference type="EMBL" id="JABXWD010000046">
    <property type="protein sequence ID" value="MBV6340784.1"/>
    <property type="molecule type" value="Genomic_DNA"/>
</dbReference>
<sequence length="367" mass="41613">MIDTNTLKDFVRRAKAIRILYVEDDKQIREDTRKFLLRFFETVECATNGQEGLDKYRPGLFDIVISDIRMPHVNGIEMVRGIKKLNKHQKIIVISAHDEAHYLMELINLGVHSFLLKPLDVQHLLEVLSETVDYLWYSKLEQTYKKMLESSVDKKTFELKETKRAIKNLTDELLQRLISAAEHKDSDTGEHIVRIGLYSKRLAQELGMSQEFIEAIGFASPLHDIGKIGIPDSVLLKQGRLTEEEFETMKTHSAIGASILSGSSHANIQMAESIALCHHERMDGSGYPAGLRGESIPIEARIVIICDQYDALVMKRPYKPAFEHKKAVEIITKGDGRTLPAHFDPDVLGTFARIAGDLDAIYNENKD</sequence>
<evidence type="ECO:0000259" key="2">
    <source>
        <dbReference type="PROSITE" id="PS50110"/>
    </source>
</evidence>
<dbReference type="PANTHER" id="PTHR45228:SF8">
    <property type="entry name" value="TWO-COMPONENT RESPONSE REGULATOR-RELATED"/>
    <property type="match status" value="1"/>
</dbReference>
<proteinExistence type="predicted"/>
<keyword evidence="5" id="KW-1185">Reference proteome</keyword>
<evidence type="ECO:0000313" key="4">
    <source>
        <dbReference type="EMBL" id="MBV6340784.1"/>
    </source>
</evidence>
<dbReference type="PROSITE" id="PS51832">
    <property type="entry name" value="HD_GYP"/>
    <property type="match status" value="1"/>
</dbReference>
<dbReference type="RefSeq" id="WP_218251398.1">
    <property type="nucleotide sequence ID" value="NZ_JABXWD010000046.1"/>
</dbReference>
<feature type="domain" description="Response regulatory" evidence="2">
    <location>
        <begin position="18"/>
        <end position="132"/>
    </location>
</feature>
<gene>
    <name evidence="4" type="ORF">HWQ67_04225</name>
</gene>
<accession>A0ABS6RVX6</accession>
<dbReference type="PROSITE" id="PS50110">
    <property type="entry name" value="RESPONSE_REGULATORY"/>
    <property type="match status" value="1"/>
</dbReference>
<dbReference type="SMART" id="SM00448">
    <property type="entry name" value="REC"/>
    <property type="match status" value="1"/>
</dbReference>
<dbReference type="CDD" id="cd17536">
    <property type="entry name" value="REC_YesN-like"/>
    <property type="match status" value="1"/>
</dbReference>
<feature type="domain" description="HD-GYP" evidence="3">
    <location>
        <begin position="166"/>
        <end position="367"/>
    </location>
</feature>
<dbReference type="Pfam" id="PF13487">
    <property type="entry name" value="HD_5"/>
    <property type="match status" value="1"/>
</dbReference>
<dbReference type="Pfam" id="PF00072">
    <property type="entry name" value="Response_reg"/>
    <property type="match status" value="1"/>
</dbReference>
<dbReference type="InterPro" id="IPR037522">
    <property type="entry name" value="HD_GYP_dom"/>
</dbReference>
<dbReference type="InterPro" id="IPR003607">
    <property type="entry name" value="HD/PDEase_dom"/>
</dbReference>
<dbReference type="InterPro" id="IPR001789">
    <property type="entry name" value="Sig_transdc_resp-reg_receiver"/>
</dbReference>
<comment type="caution">
    <text evidence="4">The sequence shown here is derived from an EMBL/GenBank/DDBJ whole genome shotgun (WGS) entry which is preliminary data.</text>
</comment>
<feature type="modified residue" description="4-aspartylphosphate" evidence="1">
    <location>
        <position position="67"/>
    </location>
</feature>
<evidence type="ECO:0000259" key="3">
    <source>
        <dbReference type="PROSITE" id="PS51832"/>
    </source>
</evidence>
<dbReference type="Proteomes" id="UP001196980">
    <property type="component" value="Unassembled WGS sequence"/>
</dbReference>
<reference evidence="4 5" key="1">
    <citation type="journal article" date="2020" name="J Geophys Res Biogeosci">
        <title>Magnetotaxis as an Adaptation to Enable Bacterial Shuttling of Microbial Sulfur and Sulfur Cycling Across Aquatic Oxic#Anoxic Interfaces.</title>
        <authorList>
            <person name="Li J."/>
            <person name="Liu P."/>
            <person name="Wang J."/>
            <person name="Roberts A.P."/>
            <person name="Pan Y."/>
        </authorList>
    </citation>
    <scope>NUCLEOTIDE SEQUENCE [LARGE SCALE GENOMIC DNA]</scope>
    <source>
        <strain evidence="4 5">MYR-1_YQ</strain>
    </source>
</reference>
<dbReference type="InterPro" id="IPR052020">
    <property type="entry name" value="Cyclic_di-GMP/3'3'-cGAMP_PDE"/>
</dbReference>
<name>A0ABS6RVX6_9BACT</name>
<keyword evidence="1" id="KW-0597">Phosphoprotein</keyword>
<dbReference type="SMART" id="SM00471">
    <property type="entry name" value="HDc"/>
    <property type="match status" value="1"/>
</dbReference>
<dbReference type="PANTHER" id="PTHR45228">
    <property type="entry name" value="CYCLIC DI-GMP PHOSPHODIESTERASE TM_0186-RELATED"/>
    <property type="match status" value="1"/>
</dbReference>